<feature type="domain" description="Response regulatory" evidence="10">
    <location>
        <begin position="2"/>
        <end position="116"/>
    </location>
</feature>
<dbReference type="EMBL" id="RJVI01000002">
    <property type="protein sequence ID" value="ROR32239.1"/>
    <property type="molecule type" value="Genomic_DNA"/>
</dbReference>
<dbReference type="GO" id="GO:0006355">
    <property type="term" value="P:regulation of DNA-templated transcription"/>
    <property type="evidence" value="ECO:0007669"/>
    <property type="project" value="InterPro"/>
</dbReference>
<organism evidence="12 13">
    <name type="scientific">Inmirania thermothiophila</name>
    <dbReference type="NCBI Taxonomy" id="1750597"/>
    <lineage>
        <taxon>Bacteria</taxon>
        <taxon>Pseudomonadati</taxon>
        <taxon>Pseudomonadota</taxon>
        <taxon>Gammaproteobacteria</taxon>
        <taxon>Chromatiales</taxon>
        <taxon>Ectothiorhodospiraceae</taxon>
        <taxon>Inmirania</taxon>
    </lineage>
</organism>
<dbReference type="PANTHER" id="PTHR48111">
    <property type="entry name" value="REGULATOR OF RPOS"/>
    <property type="match status" value="1"/>
</dbReference>
<dbReference type="FunFam" id="3.40.50.2300:FF:000002">
    <property type="entry name" value="DNA-binding response regulator PhoP"/>
    <property type="match status" value="1"/>
</dbReference>
<dbReference type="InterPro" id="IPR036388">
    <property type="entry name" value="WH-like_DNA-bd_sf"/>
</dbReference>
<dbReference type="GO" id="GO:0005829">
    <property type="term" value="C:cytosol"/>
    <property type="evidence" value="ECO:0007669"/>
    <property type="project" value="TreeGrafter"/>
</dbReference>
<evidence type="ECO:0000313" key="13">
    <source>
        <dbReference type="Proteomes" id="UP000276634"/>
    </source>
</evidence>
<dbReference type="Gene3D" id="6.10.250.690">
    <property type="match status" value="1"/>
</dbReference>
<dbReference type="RefSeq" id="WP_123401203.1">
    <property type="nucleotide sequence ID" value="NZ_RJVI01000002.1"/>
</dbReference>
<evidence type="ECO:0000256" key="8">
    <source>
        <dbReference type="PROSITE-ProRule" id="PRU00169"/>
    </source>
</evidence>
<keyword evidence="7" id="KW-0804">Transcription</keyword>
<keyword evidence="3 8" id="KW-0597">Phosphoprotein</keyword>
<dbReference type="PROSITE" id="PS50110">
    <property type="entry name" value="RESPONSE_REGULATORY"/>
    <property type="match status" value="1"/>
</dbReference>
<protein>
    <submittedName>
        <fullName evidence="12">Two-component system response regulator QseB</fullName>
    </submittedName>
</protein>
<dbReference type="Pfam" id="PF00486">
    <property type="entry name" value="Trans_reg_C"/>
    <property type="match status" value="1"/>
</dbReference>
<dbReference type="Gene3D" id="1.10.10.10">
    <property type="entry name" value="Winged helix-like DNA-binding domain superfamily/Winged helix DNA-binding domain"/>
    <property type="match status" value="1"/>
</dbReference>
<dbReference type="GO" id="GO:0032993">
    <property type="term" value="C:protein-DNA complex"/>
    <property type="evidence" value="ECO:0007669"/>
    <property type="project" value="TreeGrafter"/>
</dbReference>
<reference evidence="12 13" key="1">
    <citation type="submission" date="2018-11" db="EMBL/GenBank/DDBJ databases">
        <title>Genomic Encyclopedia of Type Strains, Phase IV (KMG-IV): sequencing the most valuable type-strain genomes for metagenomic binning, comparative biology and taxonomic classification.</title>
        <authorList>
            <person name="Goeker M."/>
        </authorList>
    </citation>
    <scope>NUCLEOTIDE SEQUENCE [LARGE SCALE GENOMIC DNA]</scope>
    <source>
        <strain evidence="12 13">DSM 100275</strain>
    </source>
</reference>
<evidence type="ECO:0000313" key="12">
    <source>
        <dbReference type="EMBL" id="ROR32239.1"/>
    </source>
</evidence>
<feature type="domain" description="OmpR/PhoB-type" evidence="11">
    <location>
        <begin position="124"/>
        <end position="218"/>
    </location>
</feature>
<comment type="caution">
    <text evidence="12">The sequence shown here is derived from an EMBL/GenBank/DDBJ whole genome shotgun (WGS) entry which is preliminary data.</text>
</comment>
<dbReference type="PROSITE" id="PS51755">
    <property type="entry name" value="OMPR_PHOB"/>
    <property type="match status" value="1"/>
</dbReference>
<evidence type="ECO:0000259" key="11">
    <source>
        <dbReference type="PROSITE" id="PS51755"/>
    </source>
</evidence>
<evidence type="ECO:0000256" key="6">
    <source>
        <dbReference type="ARBA" id="ARBA00023125"/>
    </source>
</evidence>
<dbReference type="Proteomes" id="UP000276634">
    <property type="component" value="Unassembled WGS sequence"/>
</dbReference>
<evidence type="ECO:0000256" key="4">
    <source>
        <dbReference type="ARBA" id="ARBA00023012"/>
    </source>
</evidence>
<dbReference type="Pfam" id="PF00072">
    <property type="entry name" value="Response_reg"/>
    <property type="match status" value="1"/>
</dbReference>
<keyword evidence="13" id="KW-1185">Reference proteome</keyword>
<evidence type="ECO:0000256" key="3">
    <source>
        <dbReference type="ARBA" id="ARBA00022553"/>
    </source>
</evidence>
<dbReference type="InterPro" id="IPR039420">
    <property type="entry name" value="WalR-like"/>
</dbReference>
<dbReference type="SMART" id="SM00862">
    <property type="entry name" value="Trans_reg_C"/>
    <property type="match status" value="1"/>
</dbReference>
<gene>
    <name evidence="12" type="ORF">EDC57_1436</name>
</gene>
<dbReference type="GO" id="GO:0000156">
    <property type="term" value="F:phosphorelay response regulator activity"/>
    <property type="evidence" value="ECO:0007669"/>
    <property type="project" value="TreeGrafter"/>
</dbReference>
<evidence type="ECO:0000256" key="9">
    <source>
        <dbReference type="PROSITE-ProRule" id="PRU01091"/>
    </source>
</evidence>
<evidence type="ECO:0000259" key="10">
    <source>
        <dbReference type="PROSITE" id="PS50110"/>
    </source>
</evidence>
<evidence type="ECO:0000256" key="5">
    <source>
        <dbReference type="ARBA" id="ARBA00023015"/>
    </source>
</evidence>
<evidence type="ECO:0000256" key="1">
    <source>
        <dbReference type="ARBA" id="ARBA00004496"/>
    </source>
</evidence>
<evidence type="ECO:0000256" key="7">
    <source>
        <dbReference type="ARBA" id="ARBA00023163"/>
    </source>
</evidence>
<evidence type="ECO:0000256" key="2">
    <source>
        <dbReference type="ARBA" id="ARBA00022490"/>
    </source>
</evidence>
<dbReference type="SUPFAM" id="SSF52172">
    <property type="entry name" value="CheY-like"/>
    <property type="match status" value="1"/>
</dbReference>
<feature type="modified residue" description="4-aspartylphosphate" evidence="8">
    <location>
        <position position="51"/>
    </location>
</feature>
<dbReference type="AlphaFoldDB" id="A0A3N1Y094"/>
<dbReference type="Gene3D" id="3.40.50.2300">
    <property type="match status" value="1"/>
</dbReference>
<dbReference type="InterPro" id="IPR001867">
    <property type="entry name" value="OmpR/PhoB-type_DNA-bd"/>
</dbReference>
<sequence length="220" mass="24568">MRVLLVEDDHPLGEGVAEGLRLQGYVVDWVTGGREARGMLEAGGYDAVVLDLLLPPPDGWTLLREMRRRGDDTPVLVLTACDAVEARVRGLDEGADDYLVKPFDLDELCARLRAIRRRRAGQVGALLRHGEIAVDTAAHRVWRDGEPVPLTPREFEILVLLLEHRGRVLSRSRLERSLYDDADRIESNAVEVHIHHLRRKLGSGLIRTVRGVGYVIDAPA</sequence>
<accession>A0A3N1Y094</accession>
<dbReference type="CDD" id="cd19935">
    <property type="entry name" value="REC_OmpR_CusR-like"/>
    <property type="match status" value="1"/>
</dbReference>
<comment type="subcellular location">
    <subcellularLocation>
        <location evidence="1">Cytoplasm</location>
    </subcellularLocation>
</comment>
<keyword evidence="6 9" id="KW-0238">DNA-binding</keyword>
<keyword evidence="5" id="KW-0805">Transcription regulation</keyword>
<dbReference type="SMART" id="SM00448">
    <property type="entry name" value="REC"/>
    <property type="match status" value="1"/>
</dbReference>
<name>A0A3N1Y094_9GAMM</name>
<feature type="DNA-binding region" description="OmpR/PhoB-type" evidence="9">
    <location>
        <begin position="124"/>
        <end position="218"/>
    </location>
</feature>
<dbReference type="InterPro" id="IPR011006">
    <property type="entry name" value="CheY-like_superfamily"/>
</dbReference>
<dbReference type="PANTHER" id="PTHR48111:SF35">
    <property type="entry name" value="TRANSCRIPTIONAL REGULATORY PROTEIN QSEB"/>
    <property type="match status" value="1"/>
</dbReference>
<dbReference type="InterPro" id="IPR001789">
    <property type="entry name" value="Sig_transdc_resp-reg_receiver"/>
</dbReference>
<dbReference type="OrthoDB" id="9802426at2"/>
<keyword evidence="2" id="KW-0963">Cytoplasm</keyword>
<dbReference type="GO" id="GO:0000976">
    <property type="term" value="F:transcription cis-regulatory region binding"/>
    <property type="evidence" value="ECO:0007669"/>
    <property type="project" value="TreeGrafter"/>
</dbReference>
<keyword evidence="4" id="KW-0902">Two-component regulatory system</keyword>
<proteinExistence type="predicted"/>
<dbReference type="CDD" id="cd00383">
    <property type="entry name" value="trans_reg_C"/>
    <property type="match status" value="1"/>
</dbReference>